<name>A0A0W8FX32_9ZZZZ</name>
<gene>
    <name evidence="2" type="ORF">ASZ90_004754</name>
</gene>
<feature type="domain" description="DinB-like" evidence="1">
    <location>
        <begin position="32"/>
        <end position="152"/>
    </location>
</feature>
<organism evidence="2">
    <name type="scientific">hydrocarbon metagenome</name>
    <dbReference type="NCBI Taxonomy" id="938273"/>
    <lineage>
        <taxon>unclassified sequences</taxon>
        <taxon>metagenomes</taxon>
        <taxon>ecological metagenomes</taxon>
    </lineage>
</organism>
<dbReference type="EMBL" id="LNQE01000689">
    <property type="protein sequence ID" value="KUG25421.1"/>
    <property type="molecule type" value="Genomic_DNA"/>
</dbReference>
<evidence type="ECO:0000313" key="2">
    <source>
        <dbReference type="EMBL" id="KUG25421.1"/>
    </source>
</evidence>
<evidence type="ECO:0000259" key="1">
    <source>
        <dbReference type="Pfam" id="PF12867"/>
    </source>
</evidence>
<comment type="caution">
    <text evidence="2">The sequence shown here is derived from an EMBL/GenBank/DDBJ whole genome shotgun (WGS) entry which is preliminary data.</text>
</comment>
<dbReference type="InterPro" id="IPR024775">
    <property type="entry name" value="DinB-like"/>
</dbReference>
<dbReference type="SUPFAM" id="SSF109854">
    <property type="entry name" value="DinB/YfiT-like putative metalloenzymes"/>
    <property type="match status" value="1"/>
</dbReference>
<dbReference type="Pfam" id="PF12867">
    <property type="entry name" value="DinB_2"/>
    <property type="match status" value="1"/>
</dbReference>
<accession>A0A0W8FX32</accession>
<protein>
    <recommendedName>
        <fullName evidence="1">DinB-like domain-containing protein</fullName>
    </recommendedName>
</protein>
<dbReference type="InterPro" id="IPR034660">
    <property type="entry name" value="DinB/YfiT-like"/>
</dbReference>
<sequence length="162" mass="18621">MKDGRIDYILETLNPPSGKGLWYGGPSPVGSLKGVNSQQAIWKPDKKRHSIWELTLHIAYWNYAVRNKLTEGETGKFPRSPSNWPKIDLKAGEKEWSADKKLFITEHGLLKEAIKNFDSKKLDERVPKSSKWTYADLLMGVLTHNIYHTGQIILLKRLYKSK</sequence>
<reference evidence="2" key="1">
    <citation type="journal article" date="2015" name="Proc. Natl. Acad. Sci. U.S.A.">
        <title>Networks of energetic and metabolic interactions define dynamics in microbial communities.</title>
        <authorList>
            <person name="Embree M."/>
            <person name="Liu J.K."/>
            <person name="Al-Bassam M.M."/>
            <person name="Zengler K."/>
        </authorList>
    </citation>
    <scope>NUCLEOTIDE SEQUENCE</scope>
</reference>
<dbReference type="Gene3D" id="1.20.120.450">
    <property type="entry name" value="dinb family like domain"/>
    <property type="match status" value="1"/>
</dbReference>
<dbReference type="AlphaFoldDB" id="A0A0W8FX32"/>
<proteinExistence type="predicted"/>